<feature type="compositionally biased region" description="Polar residues" evidence="4">
    <location>
        <begin position="698"/>
        <end position="707"/>
    </location>
</feature>
<sequence>MTLPGPAAHLRRAPGCRRPGGESSWGSLTSEDVMTPVARPPCAPRPQSAIEGGQLDGWLKHLRERKGNFLKATVRDQVPAFNNWSTSMPALDKEPTGRGWGQLEVASFSRGSSSCGSCSLWESSMGSQESVQTGLSFPPERSGSCERAHFMQAPKKEQPQLSYLAPVKTGWLPVQRRVMMVADVCSNQNQLMDPSAGQVKLKQPITPIFQKTRAIPKAQDGEVDRGDTGPNAFAAKMRQDQGSPIIKEVPEKQRFPANEGDRPVSWQALRRGWNTNRVSALPGGSQSTELPTGPGSDPNRKPPLMKTSSLEPLKLTSLHQTTSAAPCRPHTLPQGANSTGTCEPHNPFHRSGSVQPVKATRPPCTTNCSSQPSHIQTSSAMTTLIPQNKAGFSSITIASRKVSRSASLPGASSRSKQSVMSSPVLSAKCEGPPPPCHGLDTVVRRRKATIIKVTEHRESYSSVKPGTRHPEFRHSYTEGLYKDDCTWIQGNHSECITAPPYHHLDSTKRQNPAVAPGTSPLDPDKHGGTVHRSTLSLFLSSAGAAPTPSEDSPKAVGQRWDRPHRPLSWYGNMCGHAEQSEGNVTQAAARKWSLSLAQETNINPVNSESSFISLGTAAKEAGQRATDNLKPNRSDAEDPERRASPCLTLITASDPRSHRSPEEVLALNAAAIIANIKLQRELSKKKTQNGNSEKDSTACPQGNTVTDEGNCMRPHPDQSQVQHHSRPSAVFIPLDPKGSITASSLQEALQRSRPDFITHSQGRVRDLKRRAQERRELAHVIEPQLDAAVRKQRARSAGSLNDSLSKPRDRAITGKKVQLRSKRMSTNSHIRHNPASHSQFVEVKREKDEEKKREVCLNNRQRVMLFKKKLLNQILQRSNN</sequence>
<feature type="region of interest" description="Disordered" evidence="4">
    <location>
        <begin position="793"/>
        <end position="814"/>
    </location>
</feature>
<reference evidence="6" key="1">
    <citation type="submission" date="2023-07" db="EMBL/GenBank/DDBJ databases">
        <title>Chromosome-level Genome Assembly of Striped Snakehead (Channa striata).</title>
        <authorList>
            <person name="Liu H."/>
        </authorList>
    </citation>
    <scope>NUCLEOTIDE SEQUENCE</scope>
    <source>
        <strain evidence="6">Gz</strain>
        <tissue evidence="6">Muscle</tissue>
    </source>
</reference>
<dbReference type="PANTHER" id="PTHR21553:SF24">
    <property type="entry name" value="(E2-INDEPENDENT) E3 UBIQUITIN-CONJUGATING ENZYME FATS"/>
    <property type="match status" value="1"/>
</dbReference>
<feature type="region of interest" description="Disordered" evidence="4">
    <location>
        <begin position="1"/>
        <end position="29"/>
    </location>
</feature>
<evidence type="ECO:0000313" key="6">
    <source>
        <dbReference type="EMBL" id="KAK2820542.1"/>
    </source>
</evidence>
<feature type="domain" description="ALMS motif" evidence="5">
    <location>
        <begin position="742"/>
        <end position="877"/>
    </location>
</feature>
<protein>
    <recommendedName>
        <fullName evidence="5">ALMS motif domain-containing protein</fullName>
    </recommendedName>
</protein>
<comment type="subcellular location">
    <subcellularLocation>
        <location evidence="1">Cytoplasm</location>
        <location evidence="1">Cytoskeleton</location>
        <location evidence="1">Microtubule organizing center</location>
        <location evidence="1">Centrosome</location>
    </subcellularLocation>
</comment>
<name>A0AA88IWF8_CHASR</name>
<evidence type="ECO:0000256" key="4">
    <source>
        <dbReference type="SAM" id="MobiDB-lite"/>
    </source>
</evidence>
<feature type="region of interest" description="Disordered" evidence="4">
    <location>
        <begin position="319"/>
        <end position="375"/>
    </location>
</feature>
<gene>
    <name evidence="6" type="ORF">Q5P01_023501</name>
</gene>
<feature type="region of interest" description="Disordered" evidence="4">
    <location>
        <begin position="404"/>
        <end position="438"/>
    </location>
</feature>
<dbReference type="GO" id="GO:0005829">
    <property type="term" value="C:cytosol"/>
    <property type="evidence" value="ECO:0007669"/>
    <property type="project" value="TreeGrafter"/>
</dbReference>
<feature type="compositionally biased region" description="Polar residues" evidence="4">
    <location>
        <begin position="404"/>
        <end position="424"/>
    </location>
</feature>
<dbReference type="GO" id="GO:0046599">
    <property type="term" value="P:regulation of centriole replication"/>
    <property type="evidence" value="ECO:0007669"/>
    <property type="project" value="TreeGrafter"/>
</dbReference>
<dbReference type="Pfam" id="PF15309">
    <property type="entry name" value="ALMS_motif"/>
    <property type="match status" value="1"/>
</dbReference>
<keyword evidence="2" id="KW-0963">Cytoplasm</keyword>
<dbReference type="PANTHER" id="PTHR21553">
    <property type="entry name" value="ALMS1-RELATED"/>
    <property type="match status" value="1"/>
</dbReference>
<feature type="compositionally biased region" description="Polar residues" evidence="4">
    <location>
        <begin position="363"/>
        <end position="375"/>
    </location>
</feature>
<feature type="region of interest" description="Disordered" evidence="4">
    <location>
        <begin position="276"/>
        <end position="307"/>
    </location>
</feature>
<feature type="compositionally biased region" description="Polar residues" evidence="4">
    <location>
        <begin position="276"/>
        <end position="290"/>
    </location>
</feature>
<evidence type="ECO:0000256" key="3">
    <source>
        <dbReference type="ARBA" id="ARBA00023212"/>
    </source>
</evidence>
<evidence type="ECO:0000313" key="7">
    <source>
        <dbReference type="Proteomes" id="UP001187415"/>
    </source>
</evidence>
<evidence type="ECO:0000259" key="5">
    <source>
        <dbReference type="Pfam" id="PF15309"/>
    </source>
</evidence>
<dbReference type="Proteomes" id="UP001187415">
    <property type="component" value="Unassembled WGS sequence"/>
</dbReference>
<proteinExistence type="predicted"/>
<dbReference type="AlphaFoldDB" id="A0AA88IWF8"/>
<dbReference type="GO" id="GO:0005814">
    <property type="term" value="C:centriole"/>
    <property type="evidence" value="ECO:0007669"/>
    <property type="project" value="TreeGrafter"/>
</dbReference>
<dbReference type="GO" id="GO:0008017">
    <property type="term" value="F:microtubule binding"/>
    <property type="evidence" value="ECO:0007669"/>
    <property type="project" value="TreeGrafter"/>
</dbReference>
<keyword evidence="3" id="KW-0206">Cytoskeleton</keyword>
<keyword evidence="7" id="KW-1185">Reference proteome</keyword>
<dbReference type="GO" id="GO:0005813">
    <property type="term" value="C:centrosome"/>
    <property type="evidence" value="ECO:0007669"/>
    <property type="project" value="UniProtKB-SubCell"/>
</dbReference>
<feature type="region of interest" description="Disordered" evidence="4">
    <location>
        <begin position="619"/>
        <end position="643"/>
    </location>
</feature>
<organism evidence="6 7">
    <name type="scientific">Channa striata</name>
    <name type="common">Snakehead murrel</name>
    <name type="synonym">Ophicephalus striatus</name>
    <dbReference type="NCBI Taxonomy" id="64152"/>
    <lineage>
        <taxon>Eukaryota</taxon>
        <taxon>Metazoa</taxon>
        <taxon>Chordata</taxon>
        <taxon>Craniata</taxon>
        <taxon>Vertebrata</taxon>
        <taxon>Euteleostomi</taxon>
        <taxon>Actinopterygii</taxon>
        <taxon>Neopterygii</taxon>
        <taxon>Teleostei</taxon>
        <taxon>Neoteleostei</taxon>
        <taxon>Acanthomorphata</taxon>
        <taxon>Anabantaria</taxon>
        <taxon>Anabantiformes</taxon>
        <taxon>Channoidei</taxon>
        <taxon>Channidae</taxon>
        <taxon>Channa</taxon>
    </lineage>
</organism>
<accession>A0AA88IWF8</accession>
<dbReference type="EMBL" id="JAUPFM010000019">
    <property type="protein sequence ID" value="KAK2820542.1"/>
    <property type="molecule type" value="Genomic_DNA"/>
</dbReference>
<dbReference type="InterPro" id="IPR029299">
    <property type="entry name" value="ALMS_motif"/>
</dbReference>
<comment type="caution">
    <text evidence="6">The sequence shown here is derived from an EMBL/GenBank/DDBJ whole genome shotgun (WGS) entry which is preliminary data.</text>
</comment>
<feature type="region of interest" description="Disordered" evidence="4">
    <location>
        <begin position="684"/>
        <end position="725"/>
    </location>
</feature>
<evidence type="ECO:0000256" key="2">
    <source>
        <dbReference type="ARBA" id="ARBA00022490"/>
    </source>
</evidence>
<feature type="compositionally biased region" description="Basic and acidic residues" evidence="4">
    <location>
        <begin position="630"/>
        <end position="643"/>
    </location>
</feature>
<evidence type="ECO:0000256" key="1">
    <source>
        <dbReference type="ARBA" id="ARBA00004300"/>
    </source>
</evidence>